<dbReference type="Pfam" id="PF01937">
    <property type="entry name" value="ARMT1-like_dom"/>
    <property type="match status" value="1"/>
</dbReference>
<evidence type="ECO:0000256" key="2">
    <source>
        <dbReference type="ARBA" id="ARBA00001936"/>
    </source>
</evidence>
<dbReference type="Proteomes" id="UP000621799">
    <property type="component" value="Unassembled WGS sequence"/>
</dbReference>
<reference evidence="10" key="1">
    <citation type="submission" date="2020-10" db="EMBL/GenBank/DDBJ databases">
        <authorList>
            <person name="Castelo-Branco R."/>
            <person name="Eusebio N."/>
            <person name="Adriana R."/>
            <person name="Vieira A."/>
            <person name="Brugerolle De Fraissinette N."/>
            <person name="Rezende De Castro R."/>
            <person name="Schneider M.P."/>
            <person name="Vasconcelos V."/>
            <person name="Leao P.N."/>
        </authorList>
    </citation>
    <scope>NUCLEOTIDE SEQUENCE</scope>
    <source>
        <strain evidence="10">LEGE 11467</strain>
    </source>
</reference>
<accession>A0A928VYE3</accession>
<dbReference type="RefSeq" id="WP_264322099.1">
    <property type="nucleotide sequence ID" value="NZ_JADEXN010000265.1"/>
</dbReference>
<dbReference type="EMBL" id="JADEXN010000265">
    <property type="protein sequence ID" value="MBE9041909.1"/>
    <property type="molecule type" value="Genomic_DNA"/>
</dbReference>
<sequence>MTQPSRLTLSPPEPLTSSEEGSFSFYTMTERLPNICHKLIQENEFPEEVIGLLTRFSEEVRENKLSLLHHLEAPDFSQWDNYLKPYLGSTWLDVPWFFAETYFYRKILDIIGYFKEGELQNFDPYRSQKRKGLEMALESIYDLSDRLDAIDGDWQPSGCLMLLYFSLWGNRADLSLWSVDDLWSKEADSSEQTEIEKQQERLLIDDTERLVSYLALRYHKRIDIIIDNAGFELVCDLGLVDFLLGSQIADRIYLHLKNYPTFVSDATREDVIQTIDFLAAEQHPELSRFGLHLKNYLNSDRLYLCDDPFWTSPLALWEMPESLYEDLDKSNLVIVKGDANYRRLLGDRNWDLTTQFADILSYFPAPIAALRTLKSEVVVGLSQEQISALDLEGGDWKTNGSRGIIQAAFIPD</sequence>
<comment type="caution">
    <text evidence="10">The sequence shown here is derived from an EMBL/GenBank/DDBJ whole genome shotgun (WGS) entry which is preliminary data.</text>
</comment>
<dbReference type="PANTHER" id="PTHR12260:SF6">
    <property type="entry name" value="DAMAGE-CONTROL PHOSPHATASE ARMT1"/>
    <property type="match status" value="1"/>
</dbReference>
<keyword evidence="6" id="KW-0464">Manganese</keyword>
<dbReference type="GO" id="GO:0016791">
    <property type="term" value="F:phosphatase activity"/>
    <property type="evidence" value="ECO:0007669"/>
    <property type="project" value="TreeGrafter"/>
</dbReference>
<evidence type="ECO:0000256" key="6">
    <source>
        <dbReference type="ARBA" id="ARBA00023211"/>
    </source>
</evidence>
<dbReference type="InterPro" id="IPR036075">
    <property type="entry name" value="ARMT-1-like_metal-bd_sf"/>
</dbReference>
<dbReference type="PANTHER" id="PTHR12260">
    <property type="entry name" value="DAMAGE-CONTROL PHOSPHATASE ARMT1"/>
    <property type="match status" value="1"/>
</dbReference>
<gene>
    <name evidence="10" type="ORF">IQ235_14090</name>
</gene>
<evidence type="ECO:0000256" key="3">
    <source>
        <dbReference type="ARBA" id="ARBA00009519"/>
    </source>
</evidence>
<dbReference type="GO" id="GO:0046872">
    <property type="term" value="F:metal ion binding"/>
    <property type="evidence" value="ECO:0007669"/>
    <property type="project" value="UniProtKB-KW"/>
</dbReference>
<dbReference type="Gene3D" id="3.40.50.10880">
    <property type="entry name" value="Uncharacterised protein PF01937, DUF89, domain 3"/>
    <property type="match status" value="1"/>
</dbReference>
<keyword evidence="5" id="KW-0378">Hydrolase</keyword>
<dbReference type="Gene3D" id="1.20.930.60">
    <property type="match status" value="1"/>
</dbReference>
<comment type="catalytic activity">
    <reaction evidence="1">
        <text>beta-D-fructose 1-phosphate + H2O = D-fructose + phosphate</text>
        <dbReference type="Rhea" id="RHEA:35603"/>
        <dbReference type="ChEBI" id="CHEBI:15377"/>
        <dbReference type="ChEBI" id="CHEBI:37721"/>
        <dbReference type="ChEBI" id="CHEBI:43474"/>
        <dbReference type="ChEBI" id="CHEBI:138881"/>
    </reaction>
</comment>
<keyword evidence="11" id="KW-1185">Reference proteome</keyword>
<evidence type="ECO:0000256" key="1">
    <source>
        <dbReference type="ARBA" id="ARBA00001326"/>
    </source>
</evidence>
<proteinExistence type="inferred from homology"/>
<dbReference type="InterPro" id="IPR039763">
    <property type="entry name" value="ARMT1"/>
</dbReference>
<evidence type="ECO:0000313" key="10">
    <source>
        <dbReference type="EMBL" id="MBE9041909.1"/>
    </source>
</evidence>
<feature type="region of interest" description="Disordered" evidence="8">
    <location>
        <begin position="1"/>
        <end position="20"/>
    </location>
</feature>
<comment type="catalytic activity">
    <reaction evidence="7">
        <text>beta-D-fructose 6-phosphate = dihydroxyacetone + D-glyceraldehyde 3-phosphate</text>
        <dbReference type="Rhea" id="RHEA:28002"/>
        <dbReference type="ChEBI" id="CHEBI:16016"/>
        <dbReference type="ChEBI" id="CHEBI:57634"/>
        <dbReference type="ChEBI" id="CHEBI:59776"/>
    </reaction>
</comment>
<evidence type="ECO:0000259" key="9">
    <source>
        <dbReference type="Pfam" id="PF01937"/>
    </source>
</evidence>
<comment type="cofactor">
    <cofactor evidence="2">
        <name>Mn(2+)</name>
        <dbReference type="ChEBI" id="CHEBI:29035"/>
    </cofactor>
</comment>
<dbReference type="AlphaFoldDB" id="A0A928VYE3"/>
<dbReference type="SUPFAM" id="SSF111321">
    <property type="entry name" value="AF1104-like"/>
    <property type="match status" value="1"/>
</dbReference>
<feature type="domain" description="Damage-control phosphatase ARMT1-like metal-binding" evidence="9">
    <location>
        <begin position="27"/>
        <end position="385"/>
    </location>
</feature>
<dbReference type="InterPro" id="IPR002791">
    <property type="entry name" value="ARMT1-like_metal-bd"/>
</dbReference>
<comment type="similarity">
    <text evidence="3">Belongs to the damage-control phosphatase family. Sugar phosphate phosphatase III subfamily.</text>
</comment>
<name>A0A928VYE3_9CYAN</name>
<evidence type="ECO:0000313" key="11">
    <source>
        <dbReference type="Proteomes" id="UP000621799"/>
    </source>
</evidence>
<dbReference type="GO" id="GO:0006974">
    <property type="term" value="P:DNA damage response"/>
    <property type="evidence" value="ECO:0007669"/>
    <property type="project" value="TreeGrafter"/>
</dbReference>
<organism evidence="10 11">
    <name type="scientific">Zarconia navalis LEGE 11467</name>
    <dbReference type="NCBI Taxonomy" id="1828826"/>
    <lineage>
        <taxon>Bacteria</taxon>
        <taxon>Bacillati</taxon>
        <taxon>Cyanobacteriota</taxon>
        <taxon>Cyanophyceae</taxon>
        <taxon>Oscillatoriophycideae</taxon>
        <taxon>Oscillatoriales</taxon>
        <taxon>Oscillatoriales incertae sedis</taxon>
        <taxon>Zarconia</taxon>
        <taxon>Zarconia navalis</taxon>
    </lineage>
</organism>
<evidence type="ECO:0000256" key="7">
    <source>
        <dbReference type="ARBA" id="ARBA00048809"/>
    </source>
</evidence>
<evidence type="ECO:0000256" key="5">
    <source>
        <dbReference type="ARBA" id="ARBA00022801"/>
    </source>
</evidence>
<evidence type="ECO:0000256" key="4">
    <source>
        <dbReference type="ARBA" id="ARBA00022723"/>
    </source>
</evidence>
<evidence type="ECO:0000256" key="8">
    <source>
        <dbReference type="SAM" id="MobiDB-lite"/>
    </source>
</evidence>
<keyword evidence="4" id="KW-0479">Metal-binding</keyword>
<protein>
    <submittedName>
        <fullName evidence="10">Protein-glutamate O-methyltransferase family protein</fullName>
    </submittedName>
</protein>